<keyword evidence="4 7" id="KW-0812">Transmembrane</keyword>
<sequence>MTFFRPGPALLGSLAALVAAGPILAVAWLGVTSPWDDYLTHLASTRLAGYIANTLIVSATAMLLAGLIGTLAGWAIARLEFPGRGLLEWALALPLAVPAYVAAYGWLDLTQAAGPLQTPLRESGLAVLTSWMPVVRGPVGAGFVFAVVLYPYVYLIARQAFSEQHPDLQHAARTLGASNWQSAMRVTFPLVRPAVIAGLALVAMESIADFGAVAHLGAPTLTVGVVRAWAGAGSVADAARLAIVLAFFAYIAFALERQSRSRARYGQAQGQQRPTERHALSGWPAGLVSLACLLPILLGLVIPLARLGYLAVTEPVARGVVPALLNSLLVASITAVIAAALGLGAAYAIRSGTRLGAFSARLASLGYAAPGAVAAVGALVLFAGLQMALDGLWGGQFPILLSATAGALVFAYLSRFAAVAIAPSETALARVNARLDDAAMTLGASRRRIATEIHWPLIFTGIAIAALMVFVEVMKELPATMILRPFNTDTLAVIAHNYAADERLGQAALPSLILVLACLPAMILAARSQSSRRSV</sequence>
<dbReference type="EMBL" id="JAZDRP010000008">
    <property type="protein sequence ID" value="MEE2527089.1"/>
    <property type="molecule type" value="Genomic_DNA"/>
</dbReference>
<evidence type="ECO:0000256" key="5">
    <source>
        <dbReference type="ARBA" id="ARBA00022989"/>
    </source>
</evidence>
<keyword evidence="6 7" id="KW-0472">Membrane</keyword>
<feature type="transmembrane region" description="Helical" evidence="7">
    <location>
        <begin position="194"/>
        <end position="218"/>
    </location>
</feature>
<feature type="transmembrane region" description="Helical" evidence="7">
    <location>
        <begin position="89"/>
        <end position="107"/>
    </location>
</feature>
<name>A0ABU7LT57_9PROT</name>
<dbReference type="InterPro" id="IPR000515">
    <property type="entry name" value="MetI-like"/>
</dbReference>
<feature type="transmembrane region" description="Helical" evidence="7">
    <location>
        <begin position="283"/>
        <end position="305"/>
    </location>
</feature>
<comment type="caution">
    <text evidence="9">The sequence shown here is derived from an EMBL/GenBank/DDBJ whole genome shotgun (WGS) entry which is preliminary data.</text>
</comment>
<accession>A0ABU7LT57</accession>
<dbReference type="PANTHER" id="PTHR30183:SF2">
    <property type="entry name" value="IRON UTILIZATION PROTEIN"/>
    <property type="match status" value="1"/>
</dbReference>
<feature type="transmembrane region" description="Helical" evidence="7">
    <location>
        <begin position="391"/>
        <end position="413"/>
    </location>
</feature>
<dbReference type="InterPro" id="IPR035906">
    <property type="entry name" value="MetI-like_sf"/>
</dbReference>
<comment type="similarity">
    <text evidence="7">Belongs to the binding-protein-dependent transport system permease family.</text>
</comment>
<evidence type="ECO:0000256" key="4">
    <source>
        <dbReference type="ARBA" id="ARBA00022692"/>
    </source>
</evidence>
<feature type="transmembrane region" description="Helical" evidence="7">
    <location>
        <begin position="139"/>
        <end position="157"/>
    </location>
</feature>
<dbReference type="Proteomes" id="UP001354971">
    <property type="component" value="Unassembled WGS sequence"/>
</dbReference>
<organism evidence="9 10">
    <name type="scientific">Hyphobacterium lacteum</name>
    <dbReference type="NCBI Taxonomy" id="3116575"/>
    <lineage>
        <taxon>Bacteria</taxon>
        <taxon>Pseudomonadati</taxon>
        <taxon>Pseudomonadota</taxon>
        <taxon>Alphaproteobacteria</taxon>
        <taxon>Maricaulales</taxon>
        <taxon>Maricaulaceae</taxon>
        <taxon>Hyphobacterium</taxon>
    </lineage>
</organism>
<evidence type="ECO:0000313" key="10">
    <source>
        <dbReference type="Proteomes" id="UP001354971"/>
    </source>
</evidence>
<evidence type="ECO:0000256" key="7">
    <source>
        <dbReference type="RuleBase" id="RU363032"/>
    </source>
</evidence>
<evidence type="ECO:0000313" key="9">
    <source>
        <dbReference type="EMBL" id="MEE2527089.1"/>
    </source>
</evidence>
<evidence type="ECO:0000256" key="6">
    <source>
        <dbReference type="ARBA" id="ARBA00023136"/>
    </source>
</evidence>
<feature type="transmembrane region" description="Helical" evidence="7">
    <location>
        <begin position="507"/>
        <end position="526"/>
    </location>
</feature>
<keyword evidence="5 7" id="KW-1133">Transmembrane helix</keyword>
<dbReference type="Pfam" id="PF00528">
    <property type="entry name" value="BPD_transp_1"/>
    <property type="match status" value="2"/>
</dbReference>
<feature type="transmembrane region" description="Helical" evidence="7">
    <location>
        <begin position="49"/>
        <end position="77"/>
    </location>
</feature>
<proteinExistence type="inferred from homology"/>
<reference evidence="9 10" key="1">
    <citation type="submission" date="2024-01" db="EMBL/GenBank/DDBJ databases">
        <title>Hyphobacterium bacterium isolated from marine sediment.</title>
        <authorList>
            <person name="Zhao S."/>
        </authorList>
    </citation>
    <scope>NUCLEOTIDE SEQUENCE [LARGE SCALE GENOMIC DNA]</scope>
    <source>
        <strain evidence="10">HN65</strain>
    </source>
</reference>
<comment type="subcellular location">
    <subcellularLocation>
        <location evidence="1 7">Cell membrane</location>
        <topology evidence="1 7">Multi-pass membrane protein</topology>
    </subcellularLocation>
</comment>
<dbReference type="PROSITE" id="PS50928">
    <property type="entry name" value="ABC_TM1"/>
    <property type="match status" value="2"/>
</dbReference>
<dbReference type="RefSeq" id="WP_330199753.1">
    <property type="nucleotide sequence ID" value="NZ_JAZDRP010000008.1"/>
</dbReference>
<feature type="transmembrane region" description="Helical" evidence="7">
    <location>
        <begin position="238"/>
        <end position="255"/>
    </location>
</feature>
<keyword evidence="2 7" id="KW-0813">Transport</keyword>
<feature type="transmembrane region" description="Helical" evidence="7">
    <location>
        <begin position="325"/>
        <end position="350"/>
    </location>
</feature>
<feature type="transmembrane region" description="Helical" evidence="7">
    <location>
        <begin position="453"/>
        <end position="471"/>
    </location>
</feature>
<evidence type="ECO:0000259" key="8">
    <source>
        <dbReference type="PROSITE" id="PS50928"/>
    </source>
</evidence>
<protein>
    <submittedName>
        <fullName evidence="9">Iron ABC transporter permease</fullName>
    </submittedName>
</protein>
<dbReference type="PANTHER" id="PTHR30183">
    <property type="entry name" value="MOLYBDENUM TRANSPORT SYSTEM PERMEASE PROTEIN MODB"/>
    <property type="match status" value="1"/>
</dbReference>
<evidence type="ECO:0000256" key="2">
    <source>
        <dbReference type="ARBA" id="ARBA00022448"/>
    </source>
</evidence>
<feature type="domain" description="ABC transmembrane type-1" evidence="8">
    <location>
        <begin position="324"/>
        <end position="525"/>
    </location>
</feature>
<dbReference type="CDD" id="cd06261">
    <property type="entry name" value="TM_PBP2"/>
    <property type="match status" value="1"/>
</dbReference>
<feature type="domain" description="ABC transmembrane type-1" evidence="8">
    <location>
        <begin position="51"/>
        <end position="256"/>
    </location>
</feature>
<gene>
    <name evidence="9" type="ORF">V0U79_11980</name>
</gene>
<dbReference type="Gene3D" id="1.10.3720.10">
    <property type="entry name" value="MetI-like"/>
    <property type="match status" value="2"/>
</dbReference>
<keyword evidence="3" id="KW-1003">Cell membrane</keyword>
<feature type="transmembrane region" description="Helical" evidence="7">
    <location>
        <begin position="362"/>
        <end position="385"/>
    </location>
</feature>
<keyword evidence="10" id="KW-1185">Reference proteome</keyword>
<dbReference type="SUPFAM" id="SSF161098">
    <property type="entry name" value="MetI-like"/>
    <property type="match status" value="2"/>
</dbReference>
<evidence type="ECO:0000256" key="3">
    <source>
        <dbReference type="ARBA" id="ARBA00022475"/>
    </source>
</evidence>
<evidence type="ECO:0000256" key="1">
    <source>
        <dbReference type="ARBA" id="ARBA00004651"/>
    </source>
</evidence>